<sequence>MNRKFFYVLCLLIIGGIQVLSAQKITNELQGYFKASSDTAMYEYFTFDGNGRVDIMGIGNGYYFQKDDSLIVYPDKSIFKFVIKGDKLYGASDWVDGCVWEKVKDTTVETLRTDPVASDRIAGLLYQYYSIKRRSSELSLLFEGPDSTYASTLKNLCDSGLSKACLDYAGLKTLEDMGGIAALYSSEKQIKKRAPNQEILDIIYRAIDLGDTNGYEVLGGYYAAIGDIQAARESLEAGQEVGCGKCAMALFSMELEAEAMKLEKKNKTAPAKKSAAKTK</sequence>
<evidence type="ECO:0000313" key="2">
    <source>
        <dbReference type="Proteomes" id="UP001325680"/>
    </source>
</evidence>
<organism evidence="1 2">
    <name type="scientific">Niabella yanshanensis</name>
    <dbReference type="NCBI Taxonomy" id="577386"/>
    <lineage>
        <taxon>Bacteria</taxon>
        <taxon>Pseudomonadati</taxon>
        <taxon>Bacteroidota</taxon>
        <taxon>Chitinophagia</taxon>
        <taxon>Chitinophagales</taxon>
        <taxon>Chitinophagaceae</taxon>
        <taxon>Niabella</taxon>
    </lineage>
</organism>
<name>A0ABZ0WB96_9BACT</name>
<dbReference type="RefSeq" id="WP_114793294.1">
    <property type="nucleotide sequence ID" value="NZ_CP139960.1"/>
</dbReference>
<reference evidence="1 2" key="1">
    <citation type="submission" date="2023-12" db="EMBL/GenBank/DDBJ databases">
        <title>Genome sequencing and assembly of bacterial species from a model synthetic community.</title>
        <authorList>
            <person name="Hogle S.L."/>
        </authorList>
    </citation>
    <scope>NUCLEOTIDE SEQUENCE [LARGE SCALE GENOMIC DNA]</scope>
    <source>
        <strain evidence="1 2">HAMBI_3031</strain>
    </source>
</reference>
<dbReference type="Proteomes" id="UP001325680">
    <property type="component" value="Chromosome"/>
</dbReference>
<gene>
    <name evidence="1" type="ORF">U0035_04235</name>
</gene>
<protein>
    <recommendedName>
        <fullName evidence="3">Sel1 repeat family protein</fullName>
    </recommendedName>
</protein>
<evidence type="ECO:0008006" key="3">
    <source>
        <dbReference type="Google" id="ProtNLM"/>
    </source>
</evidence>
<keyword evidence="2" id="KW-1185">Reference proteome</keyword>
<evidence type="ECO:0000313" key="1">
    <source>
        <dbReference type="EMBL" id="WQD39356.1"/>
    </source>
</evidence>
<proteinExistence type="predicted"/>
<accession>A0ABZ0WB96</accession>
<dbReference type="EMBL" id="CP139960">
    <property type="protein sequence ID" value="WQD39356.1"/>
    <property type="molecule type" value="Genomic_DNA"/>
</dbReference>